<dbReference type="AlphaFoldDB" id="A0A1V9ZRB8"/>
<sequence length="277" mass="29234">MFAGVGLVIGGGVTVVLGRLVNAVSDTVRADSEVVRASLPFESLPAEPLAAGTTAYVQFTGRLAPVNQSLFKSAISRRLEATEADAIRVRSTTFQVTEEAARDGILVQSENKVASSEVGGDVAVVAHDGGRRVVLRHGRYFSMLYRAGEDSFEPAKDTNISVFGDGDQRRKTIGYRTAEATIPKNHVVSGVGIVESALVYGESGAPALAWTLAPPSHRHLQGRPSFVVYGGPDALILEQERIADTLGSIGTMLTVVGLAAVFGGCYFALTKQTSGRK</sequence>
<dbReference type="EMBL" id="JNBR01000029">
    <property type="protein sequence ID" value="OQS00543.1"/>
    <property type="molecule type" value="Genomic_DNA"/>
</dbReference>
<gene>
    <name evidence="2" type="ORF">ACHHYP_03413</name>
</gene>
<evidence type="ECO:0000313" key="2">
    <source>
        <dbReference type="EMBL" id="OQS00543.1"/>
    </source>
</evidence>
<dbReference type="Proteomes" id="UP000243579">
    <property type="component" value="Unassembled WGS sequence"/>
</dbReference>
<keyword evidence="1" id="KW-0812">Transmembrane</keyword>
<name>A0A1V9ZRB8_ACHHY</name>
<keyword evidence="1" id="KW-0472">Membrane</keyword>
<comment type="caution">
    <text evidence="2">The sequence shown here is derived from an EMBL/GenBank/DDBJ whole genome shotgun (WGS) entry which is preliminary data.</text>
</comment>
<keyword evidence="1" id="KW-1133">Transmembrane helix</keyword>
<evidence type="ECO:0000313" key="3">
    <source>
        <dbReference type="Proteomes" id="UP000243579"/>
    </source>
</evidence>
<proteinExistence type="predicted"/>
<accession>A0A1V9ZRB8</accession>
<dbReference type="OrthoDB" id="65685at2759"/>
<reference evidence="2 3" key="1">
    <citation type="journal article" date="2014" name="Genome Biol. Evol.">
        <title>The secreted proteins of Achlya hypogyna and Thraustotheca clavata identify the ancestral oomycete secretome and reveal gene acquisitions by horizontal gene transfer.</title>
        <authorList>
            <person name="Misner I."/>
            <person name="Blouin N."/>
            <person name="Leonard G."/>
            <person name="Richards T.A."/>
            <person name="Lane C.E."/>
        </authorList>
    </citation>
    <scope>NUCLEOTIDE SEQUENCE [LARGE SCALE GENOMIC DNA]</scope>
    <source>
        <strain evidence="2 3">ATCC 48635</strain>
    </source>
</reference>
<evidence type="ECO:0000256" key="1">
    <source>
        <dbReference type="SAM" id="Phobius"/>
    </source>
</evidence>
<organism evidence="2 3">
    <name type="scientific">Achlya hypogyna</name>
    <name type="common">Oomycete</name>
    <name type="synonym">Protoachlya hypogyna</name>
    <dbReference type="NCBI Taxonomy" id="1202772"/>
    <lineage>
        <taxon>Eukaryota</taxon>
        <taxon>Sar</taxon>
        <taxon>Stramenopiles</taxon>
        <taxon>Oomycota</taxon>
        <taxon>Saprolegniomycetes</taxon>
        <taxon>Saprolegniales</taxon>
        <taxon>Achlyaceae</taxon>
        <taxon>Achlya</taxon>
    </lineage>
</organism>
<feature type="transmembrane region" description="Helical" evidence="1">
    <location>
        <begin position="246"/>
        <end position="269"/>
    </location>
</feature>
<protein>
    <submittedName>
        <fullName evidence="2">Uncharacterized protein</fullName>
    </submittedName>
</protein>
<keyword evidence="3" id="KW-1185">Reference proteome</keyword>